<evidence type="ECO:0000259" key="2">
    <source>
        <dbReference type="Pfam" id="PF00535"/>
    </source>
</evidence>
<dbReference type="Pfam" id="PF00535">
    <property type="entry name" value="Glycos_transf_2"/>
    <property type="match status" value="1"/>
</dbReference>
<proteinExistence type="predicted"/>
<dbReference type="CDD" id="cd00761">
    <property type="entry name" value="Glyco_tranf_GTA_type"/>
    <property type="match status" value="1"/>
</dbReference>
<gene>
    <name evidence="3" type="ORF">DFQ01_13114</name>
</gene>
<reference evidence="3 4" key="1">
    <citation type="submission" date="2018-05" db="EMBL/GenBank/DDBJ databases">
        <title>Genomic Encyclopedia of Type Strains, Phase III (KMG-III): the genomes of soil and plant-associated and newly described type strains.</title>
        <authorList>
            <person name="Whitman W."/>
        </authorList>
    </citation>
    <scope>NUCLEOTIDE SEQUENCE [LARGE SCALE GENOMIC DNA]</scope>
    <source>
        <strain evidence="3 4">CECT 5696</strain>
    </source>
</reference>
<accession>A0A2V2YVC4</accession>
<evidence type="ECO:0000313" key="4">
    <source>
        <dbReference type="Proteomes" id="UP000246635"/>
    </source>
</evidence>
<feature type="domain" description="Glycosyltransferase 2-like" evidence="2">
    <location>
        <begin position="22"/>
        <end position="129"/>
    </location>
</feature>
<keyword evidence="3" id="KW-0808">Transferase</keyword>
<protein>
    <submittedName>
        <fullName evidence="3">Glycosyltransferase involved in cell wall biosynthesis</fullName>
    </submittedName>
</protein>
<sequence>MNRSALFGGKFSSSVSRGVTIVTSTIRPKYMKLLLENYARQQWAHKELIIVLNRERMSMSRYEEAAQKYDNVRILRLPSKHPLGDCLNLAASHAQYPYIAKFDDDDYYGPGYIADSMNTFAQTGADIVGKRSFFFYFPHRQLLMLRMRKDPTQGDIKRVAGATLMFRASVLEHVKFGKKKQGSDVQFLRDCLQHGLMLRSASPYHFAAFRRADQNTHTWKVQEKELLADKKAQLIYTDDFKQHVDHLNVSPNELPPGKAKSRTVIR</sequence>
<dbReference type="InterPro" id="IPR029044">
    <property type="entry name" value="Nucleotide-diphossugar_trans"/>
</dbReference>
<organism evidence="3 4">
    <name type="scientific">Paenibacillus cellulosilyticus</name>
    <dbReference type="NCBI Taxonomy" id="375489"/>
    <lineage>
        <taxon>Bacteria</taxon>
        <taxon>Bacillati</taxon>
        <taxon>Bacillota</taxon>
        <taxon>Bacilli</taxon>
        <taxon>Bacillales</taxon>
        <taxon>Paenibacillaceae</taxon>
        <taxon>Paenibacillus</taxon>
    </lineage>
</organism>
<comment type="caution">
    <text evidence="3">The sequence shown here is derived from an EMBL/GenBank/DDBJ whole genome shotgun (WGS) entry which is preliminary data.</text>
</comment>
<dbReference type="AlphaFoldDB" id="A0A2V2YVC4"/>
<dbReference type="RefSeq" id="WP_110046783.1">
    <property type="nucleotide sequence ID" value="NZ_CP054612.1"/>
</dbReference>
<dbReference type="SUPFAM" id="SSF53448">
    <property type="entry name" value="Nucleotide-diphospho-sugar transferases"/>
    <property type="match status" value="1"/>
</dbReference>
<dbReference type="OrthoDB" id="6713581at2"/>
<evidence type="ECO:0000313" key="3">
    <source>
        <dbReference type="EMBL" id="PWV94385.1"/>
    </source>
</evidence>
<dbReference type="EMBL" id="QGTQ01000031">
    <property type="protein sequence ID" value="PWV94385.1"/>
    <property type="molecule type" value="Genomic_DNA"/>
</dbReference>
<dbReference type="GO" id="GO:0016740">
    <property type="term" value="F:transferase activity"/>
    <property type="evidence" value="ECO:0007669"/>
    <property type="project" value="UniProtKB-KW"/>
</dbReference>
<feature type="region of interest" description="Disordered" evidence="1">
    <location>
        <begin position="247"/>
        <end position="266"/>
    </location>
</feature>
<dbReference type="InterPro" id="IPR001173">
    <property type="entry name" value="Glyco_trans_2-like"/>
</dbReference>
<name>A0A2V2YVC4_9BACL</name>
<keyword evidence="4" id="KW-1185">Reference proteome</keyword>
<dbReference type="Gene3D" id="3.90.550.10">
    <property type="entry name" value="Spore Coat Polysaccharide Biosynthesis Protein SpsA, Chain A"/>
    <property type="match status" value="1"/>
</dbReference>
<evidence type="ECO:0000256" key="1">
    <source>
        <dbReference type="SAM" id="MobiDB-lite"/>
    </source>
</evidence>
<dbReference type="Proteomes" id="UP000246635">
    <property type="component" value="Unassembled WGS sequence"/>
</dbReference>